<dbReference type="GO" id="GO:0016020">
    <property type="term" value="C:membrane"/>
    <property type="evidence" value="ECO:0007669"/>
    <property type="project" value="UniProtKB-SubCell"/>
</dbReference>
<dbReference type="SMART" id="SM00724">
    <property type="entry name" value="TLC"/>
    <property type="match status" value="1"/>
</dbReference>
<comment type="subcellular location">
    <subcellularLocation>
        <location evidence="1">Membrane</location>
        <topology evidence="1">Multi-pass membrane protein</topology>
    </subcellularLocation>
</comment>
<evidence type="ECO:0000256" key="5">
    <source>
        <dbReference type="PROSITE-ProRule" id="PRU00205"/>
    </source>
</evidence>
<feature type="transmembrane region" description="Helical" evidence="7">
    <location>
        <begin position="147"/>
        <end position="170"/>
    </location>
</feature>
<sequence length="293" mass="33547">MGFNEFIVETLGLTKLPQHLPTLVIATLAFLVVHQVLAPWGSRRWFPEAYSRKSRRARNNWSIHAVSQVHAVIIVPLSLYILATESKERAQDRAFGWAEEVGFVHAIAAGYFLWDSVDAIVNFTDLGFVIHGVACFAIYTMSYKPFVAYYGTRCLLWETSTFFLNIHWFMDKTGRTGSRAQLINGFLLLTAFFGVRIVYGGKVSYEFIYTLLQVKHEIPAVYFWVYGLGNVVLQALNWLWFYKMISALKKRFSSDEQVKLLRVDTNGHNREENGQTSNGLPHESRTDMKVDLA</sequence>
<evidence type="ECO:0000256" key="4">
    <source>
        <dbReference type="ARBA" id="ARBA00023136"/>
    </source>
</evidence>
<reference evidence="9" key="1">
    <citation type="submission" date="2020-11" db="EMBL/GenBank/DDBJ databases">
        <authorList>
            <consortium name="DOE Joint Genome Institute"/>
            <person name="Ahrendt S."/>
            <person name="Riley R."/>
            <person name="Andreopoulos W."/>
            <person name="Labutti K."/>
            <person name="Pangilinan J."/>
            <person name="Ruiz-Duenas F.J."/>
            <person name="Barrasa J.M."/>
            <person name="Sanchez-Garcia M."/>
            <person name="Camarero S."/>
            <person name="Miyauchi S."/>
            <person name="Serrano A."/>
            <person name="Linde D."/>
            <person name="Babiker R."/>
            <person name="Drula E."/>
            <person name="Ayuso-Fernandez I."/>
            <person name="Pacheco R."/>
            <person name="Padilla G."/>
            <person name="Ferreira P."/>
            <person name="Barriuso J."/>
            <person name="Kellner H."/>
            <person name="Castanera R."/>
            <person name="Alfaro M."/>
            <person name="Ramirez L."/>
            <person name="Pisabarro A.G."/>
            <person name="Kuo A."/>
            <person name="Tritt A."/>
            <person name="Lipzen A."/>
            <person name="He G."/>
            <person name="Yan M."/>
            <person name="Ng V."/>
            <person name="Cullen D."/>
            <person name="Martin F."/>
            <person name="Rosso M.-N."/>
            <person name="Henrissat B."/>
            <person name="Hibbett D."/>
            <person name="Martinez A.T."/>
            <person name="Grigoriev I.V."/>
        </authorList>
    </citation>
    <scope>NUCLEOTIDE SEQUENCE</scope>
    <source>
        <strain evidence="9">CBS 247.69</strain>
    </source>
</reference>
<evidence type="ECO:0000256" key="1">
    <source>
        <dbReference type="ARBA" id="ARBA00004141"/>
    </source>
</evidence>
<dbReference type="Pfam" id="PF03798">
    <property type="entry name" value="TRAM_LAG1_CLN8"/>
    <property type="match status" value="1"/>
</dbReference>
<keyword evidence="3 7" id="KW-1133">Transmembrane helix</keyword>
<proteinExistence type="predicted"/>
<feature type="region of interest" description="Disordered" evidence="6">
    <location>
        <begin position="264"/>
        <end position="293"/>
    </location>
</feature>
<evidence type="ECO:0000256" key="2">
    <source>
        <dbReference type="ARBA" id="ARBA00022692"/>
    </source>
</evidence>
<feature type="compositionally biased region" description="Basic and acidic residues" evidence="6">
    <location>
        <begin position="282"/>
        <end position="293"/>
    </location>
</feature>
<feature type="transmembrane region" description="Helical" evidence="7">
    <location>
        <begin position="182"/>
        <end position="201"/>
    </location>
</feature>
<protein>
    <submittedName>
        <fullName evidence="9">TLC domain-containing protein</fullName>
    </submittedName>
</protein>
<keyword evidence="2 5" id="KW-0812">Transmembrane</keyword>
<dbReference type="GO" id="GO:0055088">
    <property type="term" value="P:lipid homeostasis"/>
    <property type="evidence" value="ECO:0007669"/>
    <property type="project" value="TreeGrafter"/>
</dbReference>
<feature type="transmembrane region" description="Helical" evidence="7">
    <location>
        <begin position="121"/>
        <end position="141"/>
    </location>
</feature>
<dbReference type="AlphaFoldDB" id="A0A9P6CR50"/>
<feature type="domain" description="TLC" evidence="8">
    <location>
        <begin position="56"/>
        <end position="253"/>
    </location>
</feature>
<evidence type="ECO:0000313" key="9">
    <source>
        <dbReference type="EMBL" id="KAF9469268.1"/>
    </source>
</evidence>
<keyword evidence="4 5" id="KW-0472">Membrane</keyword>
<evidence type="ECO:0000259" key="8">
    <source>
        <dbReference type="PROSITE" id="PS50922"/>
    </source>
</evidence>
<dbReference type="PROSITE" id="PS50922">
    <property type="entry name" value="TLC"/>
    <property type="match status" value="1"/>
</dbReference>
<dbReference type="InterPro" id="IPR050846">
    <property type="entry name" value="TLCD"/>
</dbReference>
<feature type="compositionally biased region" description="Basic and acidic residues" evidence="6">
    <location>
        <begin position="264"/>
        <end position="273"/>
    </location>
</feature>
<name>A0A9P6CR50_9AGAR</name>
<feature type="transmembrane region" description="Helical" evidence="7">
    <location>
        <begin position="20"/>
        <end position="40"/>
    </location>
</feature>
<organism evidence="9 10">
    <name type="scientific">Collybia nuda</name>
    <dbReference type="NCBI Taxonomy" id="64659"/>
    <lineage>
        <taxon>Eukaryota</taxon>
        <taxon>Fungi</taxon>
        <taxon>Dikarya</taxon>
        <taxon>Basidiomycota</taxon>
        <taxon>Agaricomycotina</taxon>
        <taxon>Agaricomycetes</taxon>
        <taxon>Agaricomycetidae</taxon>
        <taxon>Agaricales</taxon>
        <taxon>Tricholomatineae</taxon>
        <taxon>Clitocybaceae</taxon>
        <taxon>Collybia</taxon>
    </lineage>
</organism>
<gene>
    <name evidence="9" type="ORF">BDZ94DRAFT_1286623</name>
</gene>
<dbReference type="OrthoDB" id="10266980at2759"/>
<evidence type="ECO:0000256" key="6">
    <source>
        <dbReference type="SAM" id="MobiDB-lite"/>
    </source>
</evidence>
<dbReference type="EMBL" id="MU150230">
    <property type="protein sequence ID" value="KAF9469268.1"/>
    <property type="molecule type" value="Genomic_DNA"/>
</dbReference>
<keyword evidence="10" id="KW-1185">Reference proteome</keyword>
<dbReference type="PANTHER" id="PTHR13439">
    <property type="entry name" value="CT120 PROTEIN"/>
    <property type="match status" value="1"/>
</dbReference>
<accession>A0A9P6CR50</accession>
<dbReference type="GO" id="GO:0005783">
    <property type="term" value="C:endoplasmic reticulum"/>
    <property type="evidence" value="ECO:0007669"/>
    <property type="project" value="TreeGrafter"/>
</dbReference>
<comment type="caution">
    <text evidence="9">The sequence shown here is derived from an EMBL/GenBank/DDBJ whole genome shotgun (WGS) entry which is preliminary data.</text>
</comment>
<feature type="transmembrane region" description="Helical" evidence="7">
    <location>
        <begin position="94"/>
        <end position="114"/>
    </location>
</feature>
<feature type="transmembrane region" description="Helical" evidence="7">
    <location>
        <begin position="221"/>
        <end position="242"/>
    </location>
</feature>
<dbReference type="Proteomes" id="UP000807353">
    <property type="component" value="Unassembled WGS sequence"/>
</dbReference>
<evidence type="ECO:0000313" key="10">
    <source>
        <dbReference type="Proteomes" id="UP000807353"/>
    </source>
</evidence>
<dbReference type="PANTHER" id="PTHR13439:SF0">
    <property type="entry name" value="TOPOISOMERASE I DAMAGE AFFECTED PROTEIN 4"/>
    <property type="match status" value="1"/>
</dbReference>
<evidence type="ECO:0000256" key="7">
    <source>
        <dbReference type="SAM" id="Phobius"/>
    </source>
</evidence>
<feature type="transmembrane region" description="Helical" evidence="7">
    <location>
        <begin position="61"/>
        <end position="82"/>
    </location>
</feature>
<dbReference type="InterPro" id="IPR006634">
    <property type="entry name" value="TLC-dom"/>
</dbReference>
<evidence type="ECO:0000256" key="3">
    <source>
        <dbReference type="ARBA" id="ARBA00022989"/>
    </source>
</evidence>